<keyword evidence="1" id="KW-1133">Transmembrane helix</keyword>
<reference evidence="2 3" key="1">
    <citation type="submission" date="2019-11" db="EMBL/GenBank/DDBJ databases">
        <title>Streptococcus uberis isolated from clinical mastitis cases on a southeastern Queensland dairy.</title>
        <authorList>
            <person name="Workentine M.L."/>
            <person name="Price R."/>
            <person name="Olchowy T."/>
        </authorList>
    </citation>
    <scope>NUCLEOTIDE SEQUENCE [LARGE SCALE GENOMIC DNA]</scope>
    <source>
        <strain evidence="2 3">OLC4459-A17</strain>
    </source>
</reference>
<accession>A0A6L6G9C1</accession>
<dbReference type="Proteomes" id="UP000483839">
    <property type="component" value="Unassembled WGS sequence"/>
</dbReference>
<sequence length="80" mass="9500">MRFLETVNNQFKLATLQYINQLHVKYEDRIENRWIWIVVAMIVLAAIGLYAWYCTSRGYSFAFNIKYNWPKSGQMGIACK</sequence>
<feature type="transmembrane region" description="Helical" evidence="1">
    <location>
        <begin position="34"/>
        <end position="53"/>
    </location>
</feature>
<protein>
    <submittedName>
        <fullName evidence="2">Uncharacterized protein</fullName>
    </submittedName>
</protein>
<comment type="caution">
    <text evidence="2">The sequence shown here is derived from an EMBL/GenBank/DDBJ whole genome shotgun (WGS) entry which is preliminary data.</text>
</comment>
<keyword evidence="1" id="KW-0472">Membrane</keyword>
<proteinExistence type="predicted"/>
<keyword evidence="1" id="KW-0812">Transmembrane</keyword>
<evidence type="ECO:0000313" key="3">
    <source>
        <dbReference type="Proteomes" id="UP000483839"/>
    </source>
</evidence>
<evidence type="ECO:0000313" key="2">
    <source>
        <dbReference type="EMBL" id="MTD02064.1"/>
    </source>
</evidence>
<dbReference type="GeneID" id="93825589"/>
<gene>
    <name evidence="2" type="ORF">GKS16_07250</name>
</gene>
<organism evidence="2 3">
    <name type="scientific">Streptococcus uberis</name>
    <dbReference type="NCBI Taxonomy" id="1349"/>
    <lineage>
        <taxon>Bacteria</taxon>
        <taxon>Bacillati</taxon>
        <taxon>Bacillota</taxon>
        <taxon>Bacilli</taxon>
        <taxon>Lactobacillales</taxon>
        <taxon>Streptococcaceae</taxon>
        <taxon>Streptococcus</taxon>
    </lineage>
</organism>
<dbReference type="RefSeq" id="WP_046390832.1">
    <property type="nucleotide sequence ID" value="NZ_BAABQE010000008.1"/>
</dbReference>
<name>A0A6L6G9C1_STRUB</name>
<evidence type="ECO:0000256" key="1">
    <source>
        <dbReference type="SAM" id="Phobius"/>
    </source>
</evidence>
<dbReference type="AlphaFoldDB" id="A0A6L6G9C1"/>
<dbReference type="EMBL" id="WLXI01000049">
    <property type="protein sequence ID" value="MTD02064.1"/>
    <property type="molecule type" value="Genomic_DNA"/>
</dbReference>